<feature type="coiled-coil region" evidence="1">
    <location>
        <begin position="2"/>
        <end position="29"/>
    </location>
</feature>
<dbReference type="OrthoDB" id="961990at2"/>
<dbReference type="EMBL" id="RQJO01000008">
    <property type="protein sequence ID" value="RRB04474.1"/>
    <property type="molecule type" value="Genomic_DNA"/>
</dbReference>
<name>A0A3P1BV79_9BACT</name>
<dbReference type="RefSeq" id="WP_124875235.1">
    <property type="nucleotide sequence ID" value="NZ_RQJO01000008.1"/>
</dbReference>
<accession>A0A3P1BV79</accession>
<keyword evidence="3" id="KW-1185">Reference proteome</keyword>
<organism evidence="2 3">
    <name type="scientific">Larkinella rosea</name>
    <dbReference type="NCBI Taxonomy" id="2025312"/>
    <lineage>
        <taxon>Bacteria</taxon>
        <taxon>Pseudomonadati</taxon>
        <taxon>Bacteroidota</taxon>
        <taxon>Cytophagia</taxon>
        <taxon>Cytophagales</taxon>
        <taxon>Spirosomataceae</taxon>
        <taxon>Larkinella</taxon>
    </lineage>
</organism>
<evidence type="ECO:0000256" key="1">
    <source>
        <dbReference type="SAM" id="Coils"/>
    </source>
</evidence>
<reference evidence="2 3" key="1">
    <citation type="submission" date="2018-11" db="EMBL/GenBank/DDBJ databases">
        <authorList>
            <person name="Zhou Z."/>
            <person name="Wang G."/>
        </authorList>
    </citation>
    <scope>NUCLEOTIDE SEQUENCE [LARGE SCALE GENOMIC DNA]</scope>
    <source>
        <strain evidence="2 3">KCTC52004</strain>
    </source>
</reference>
<protein>
    <submittedName>
        <fullName evidence="2">Uncharacterized protein</fullName>
    </submittedName>
</protein>
<proteinExistence type="predicted"/>
<gene>
    <name evidence="2" type="ORF">EHT25_13335</name>
</gene>
<comment type="caution">
    <text evidence="2">The sequence shown here is derived from an EMBL/GenBank/DDBJ whole genome shotgun (WGS) entry which is preliminary data.</text>
</comment>
<evidence type="ECO:0000313" key="3">
    <source>
        <dbReference type="Proteomes" id="UP000271925"/>
    </source>
</evidence>
<sequence>MAQQLSKAIQHLQQKAQTLREAFEKVQSNRYYWQRKTKPLLETTLNQIRNDTGLNGSYQEVSNDSIRFVISDEQGEETAVLSFILTHNSRVSVDVSYHSRTYHPETKTQLFSNLYNLEPGLLDEELIYTIVTQFIDVILNEYNTKPATYKNLNDQSVKQYIRMRPGK</sequence>
<dbReference type="Proteomes" id="UP000271925">
    <property type="component" value="Unassembled WGS sequence"/>
</dbReference>
<keyword evidence="1" id="KW-0175">Coiled coil</keyword>
<dbReference type="AlphaFoldDB" id="A0A3P1BV79"/>
<evidence type="ECO:0000313" key="2">
    <source>
        <dbReference type="EMBL" id="RRB04474.1"/>
    </source>
</evidence>